<sequence>MNQIREAGGYAYVLRPKDFQNWKLRWFDAI</sequence>
<gene>
    <name evidence="1" type="ORF">NCTC6133_01624</name>
</gene>
<name>A0A380DQK2_STAAU</name>
<organism evidence="1 2">
    <name type="scientific">Staphylococcus aureus</name>
    <dbReference type="NCBI Taxonomy" id="1280"/>
    <lineage>
        <taxon>Bacteria</taxon>
        <taxon>Bacillati</taxon>
        <taxon>Bacillota</taxon>
        <taxon>Bacilli</taxon>
        <taxon>Bacillales</taxon>
        <taxon>Staphylococcaceae</taxon>
        <taxon>Staphylococcus</taxon>
    </lineage>
</organism>
<dbReference type="EMBL" id="UHAP01000001">
    <property type="protein sequence ID" value="SUK44157.1"/>
    <property type="molecule type" value="Genomic_DNA"/>
</dbReference>
<protein>
    <submittedName>
        <fullName evidence="1">Uncharacterized protein</fullName>
    </submittedName>
</protein>
<reference evidence="1 2" key="1">
    <citation type="submission" date="2018-06" db="EMBL/GenBank/DDBJ databases">
        <authorList>
            <consortium name="Pathogen Informatics"/>
            <person name="Doyle S."/>
        </authorList>
    </citation>
    <scope>NUCLEOTIDE SEQUENCE [LARGE SCALE GENOMIC DNA]</scope>
    <source>
        <strain evidence="1 2">NCTC6133</strain>
    </source>
</reference>
<evidence type="ECO:0000313" key="1">
    <source>
        <dbReference type="EMBL" id="SUK44157.1"/>
    </source>
</evidence>
<accession>A0A380DQK2</accession>
<evidence type="ECO:0000313" key="2">
    <source>
        <dbReference type="Proteomes" id="UP000255091"/>
    </source>
</evidence>
<dbReference type="AlphaFoldDB" id="A0A380DQK2"/>
<dbReference type="Proteomes" id="UP000255091">
    <property type="component" value="Unassembled WGS sequence"/>
</dbReference>
<proteinExistence type="predicted"/>